<dbReference type="Proteomes" id="UP000324159">
    <property type="component" value="Unassembled WGS sequence"/>
</dbReference>
<evidence type="ECO:0000313" key="5">
    <source>
        <dbReference type="Proteomes" id="UP000324159"/>
    </source>
</evidence>
<dbReference type="EMBL" id="VNIB01000004">
    <property type="protein sequence ID" value="TYO98960.1"/>
    <property type="molecule type" value="Genomic_DNA"/>
</dbReference>
<feature type="domain" description="CBS" evidence="3">
    <location>
        <begin position="77"/>
        <end position="132"/>
    </location>
</feature>
<evidence type="ECO:0000256" key="1">
    <source>
        <dbReference type="ARBA" id="ARBA00023122"/>
    </source>
</evidence>
<dbReference type="RefSeq" id="WP_148895426.1">
    <property type="nucleotide sequence ID" value="NZ_VNIB01000004.1"/>
</dbReference>
<dbReference type="InterPro" id="IPR046342">
    <property type="entry name" value="CBS_dom_sf"/>
</dbReference>
<reference evidence="4 5" key="1">
    <citation type="submission" date="2019-07" db="EMBL/GenBank/DDBJ databases">
        <title>Genomic Encyclopedia of Type Strains, Phase IV (KMG-IV): sequencing the most valuable type-strain genomes for metagenomic binning, comparative biology and taxonomic classification.</title>
        <authorList>
            <person name="Goeker M."/>
        </authorList>
    </citation>
    <scope>NUCLEOTIDE SEQUENCE [LARGE SCALE GENOMIC DNA]</scope>
    <source>
        <strain evidence="4 5">SS015</strain>
    </source>
</reference>
<dbReference type="OrthoDB" id="9807125at2"/>
<dbReference type="PANTHER" id="PTHR43080:SF2">
    <property type="entry name" value="CBS DOMAIN-CONTAINING PROTEIN"/>
    <property type="match status" value="1"/>
</dbReference>
<dbReference type="AlphaFoldDB" id="A0A5D3WMY9"/>
<dbReference type="CDD" id="cd04623">
    <property type="entry name" value="CBS_pair_bac_euk"/>
    <property type="match status" value="1"/>
</dbReference>
<dbReference type="InterPro" id="IPR051257">
    <property type="entry name" value="Diverse_CBS-Domain"/>
</dbReference>
<dbReference type="Pfam" id="PF00571">
    <property type="entry name" value="CBS"/>
    <property type="match status" value="2"/>
</dbReference>
<name>A0A5D3WMY9_9BACT</name>
<keyword evidence="5" id="KW-1185">Reference proteome</keyword>
<organism evidence="4 5">
    <name type="scientific">Geothermobacter ehrlichii</name>
    <dbReference type="NCBI Taxonomy" id="213224"/>
    <lineage>
        <taxon>Bacteria</taxon>
        <taxon>Pseudomonadati</taxon>
        <taxon>Thermodesulfobacteriota</taxon>
        <taxon>Desulfuromonadia</taxon>
        <taxon>Desulfuromonadales</taxon>
        <taxon>Geothermobacteraceae</taxon>
        <taxon>Geothermobacter</taxon>
    </lineage>
</organism>
<dbReference type="PANTHER" id="PTHR43080">
    <property type="entry name" value="CBS DOMAIN-CONTAINING PROTEIN CBSX3, MITOCHONDRIAL"/>
    <property type="match status" value="1"/>
</dbReference>
<dbReference type="SMART" id="SM00116">
    <property type="entry name" value="CBS"/>
    <property type="match status" value="2"/>
</dbReference>
<gene>
    <name evidence="4" type="ORF">EDC39_10484</name>
</gene>
<dbReference type="SUPFAM" id="SSF54631">
    <property type="entry name" value="CBS-domain pair"/>
    <property type="match status" value="1"/>
</dbReference>
<evidence type="ECO:0000256" key="2">
    <source>
        <dbReference type="PROSITE-ProRule" id="PRU00703"/>
    </source>
</evidence>
<evidence type="ECO:0000259" key="3">
    <source>
        <dbReference type="PROSITE" id="PS51371"/>
    </source>
</evidence>
<protein>
    <submittedName>
        <fullName evidence="4">CBS domain protein</fullName>
    </submittedName>
</protein>
<evidence type="ECO:0000313" key="4">
    <source>
        <dbReference type="EMBL" id="TYO98960.1"/>
    </source>
</evidence>
<proteinExistence type="predicted"/>
<accession>A0A5D3WMY9</accession>
<comment type="caution">
    <text evidence="4">The sequence shown here is derived from an EMBL/GenBank/DDBJ whole genome shotgun (WGS) entry which is preliminary data.</text>
</comment>
<dbReference type="PROSITE" id="PS51371">
    <property type="entry name" value="CBS"/>
    <property type="match status" value="2"/>
</dbReference>
<dbReference type="InterPro" id="IPR000644">
    <property type="entry name" value="CBS_dom"/>
</dbReference>
<keyword evidence="1 2" id="KW-0129">CBS domain</keyword>
<dbReference type="Gene3D" id="3.10.580.10">
    <property type="entry name" value="CBS-domain"/>
    <property type="match status" value="1"/>
</dbReference>
<sequence>MTKTIRDVISSKGNRVLGISSGATVYQALEKMAENNVGALVVKGSDEVVGIISERDYARKVILRGLSSLNTPVEKIMTTDVCYITPDNTVEEGLALMTDKRCRHLPVLEKGEMIGLVSIGDLVKAQVAEKEFIIAQLENYIRSG</sequence>
<feature type="domain" description="CBS" evidence="3">
    <location>
        <begin position="9"/>
        <end position="68"/>
    </location>
</feature>
<dbReference type="InterPro" id="IPR044725">
    <property type="entry name" value="CBSX3_CBS_dom"/>
</dbReference>